<dbReference type="OrthoDB" id="9792218at2"/>
<feature type="region of interest" description="Disordered" evidence="5">
    <location>
        <begin position="371"/>
        <end position="410"/>
    </location>
</feature>
<dbReference type="PANTHER" id="PTHR30566:SF25">
    <property type="entry name" value="INNER MEMBRANE PROTEIN"/>
    <property type="match status" value="1"/>
</dbReference>
<dbReference type="Pfam" id="PF00924">
    <property type="entry name" value="MS_channel_2nd"/>
    <property type="match status" value="1"/>
</dbReference>
<protein>
    <submittedName>
        <fullName evidence="8">Mechanosensitive ion channel protein MscS</fullName>
    </submittedName>
</protein>
<evidence type="ECO:0000256" key="5">
    <source>
        <dbReference type="SAM" id="MobiDB-lite"/>
    </source>
</evidence>
<dbReference type="AlphaFoldDB" id="A0A318QIP2"/>
<proteinExistence type="predicted"/>
<comment type="subcellular location">
    <subcellularLocation>
        <location evidence="1">Membrane</location>
    </subcellularLocation>
</comment>
<keyword evidence="3 6" id="KW-1133">Transmembrane helix</keyword>
<evidence type="ECO:0000313" key="8">
    <source>
        <dbReference type="EMBL" id="PYD78290.1"/>
    </source>
</evidence>
<dbReference type="Gene3D" id="1.10.287.1260">
    <property type="match status" value="1"/>
</dbReference>
<dbReference type="InterPro" id="IPR023408">
    <property type="entry name" value="MscS_beta-dom_sf"/>
</dbReference>
<dbReference type="EMBL" id="NKUA01000015">
    <property type="protein sequence ID" value="PYD78290.1"/>
    <property type="molecule type" value="Genomic_DNA"/>
</dbReference>
<comment type="caution">
    <text evidence="8">The sequence shown here is derived from an EMBL/GenBank/DDBJ whole genome shotgun (WGS) entry which is preliminary data.</text>
</comment>
<sequence length="410" mass="45426">MKTEFLTLLTHIRHLFGWLPGLLSSILMLCVAGLVAEMFSRFITKLIVRIPGQKRGAFVRSFTMAMQRPVRIMLVIVFVGTALPVSGLPYDIMQATTHALVVLFVLMLGYAAVVATRILSDAYLKRINGKDDKDDILLRTHMTQVRVLRRTSDLLIGLLTIGAALMTFEPVRQYGLSLFASAGAASLVVGLAARPLLTNLFAGMQIAMTQPIRMEDLIIINGDWAWVEEITSTYVVLRVWDWRRHIVPISYFLENTFQNWTHNSAALIGVVFLHLDFNAPMDRIRERLREIVHSAPLWDGKEFAVQVADCNAHVMTVRVIASARSAMQSWDLRCEIREQIIAFLRDECPEALPRERLSHVASVSGLDVMTDPASLSPPVRRPPPGAYLGPRNGAGGAGMGFSDGGGQGHG</sequence>
<gene>
    <name evidence="8" type="ORF">CFR77_11485</name>
</gene>
<name>A0A318QIP2_9PROT</name>
<feature type="domain" description="Mechanosensitive ion channel MscS" evidence="7">
    <location>
        <begin position="196"/>
        <end position="262"/>
    </location>
</feature>
<dbReference type="PANTHER" id="PTHR30566">
    <property type="entry name" value="YNAI-RELATED MECHANOSENSITIVE ION CHANNEL"/>
    <property type="match status" value="1"/>
</dbReference>
<feature type="transmembrane region" description="Helical" evidence="6">
    <location>
        <begin position="15"/>
        <end position="36"/>
    </location>
</feature>
<evidence type="ECO:0000256" key="3">
    <source>
        <dbReference type="ARBA" id="ARBA00022989"/>
    </source>
</evidence>
<organism evidence="8 9">
    <name type="scientific">Komagataeibacter sucrofermentans</name>
    <dbReference type="NCBI Taxonomy" id="1053551"/>
    <lineage>
        <taxon>Bacteria</taxon>
        <taxon>Pseudomonadati</taxon>
        <taxon>Pseudomonadota</taxon>
        <taxon>Alphaproteobacteria</taxon>
        <taxon>Acetobacterales</taxon>
        <taxon>Acetobacteraceae</taxon>
        <taxon>Komagataeibacter</taxon>
    </lineage>
</organism>
<dbReference type="GO" id="GO:0016020">
    <property type="term" value="C:membrane"/>
    <property type="evidence" value="ECO:0007669"/>
    <property type="project" value="UniProtKB-SubCell"/>
</dbReference>
<dbReference type="InterPro" id="IPR006685">
    <property type="entry name" value="MscS_channel_2nd"/>
</dbReference>
<dbReference type="RefSeq" id="WP_110569687.1">
    <property type="nucleotide sequence ID" value="NZ_CP137147.1"/>
</dbReference>
<accession>A0A318QIP2</accession>
<keyword evidence="9" id="KW-1185">Reference proteome</keyword>
<feature type="compositionally biased region" description="Gly residues" evidence="5">
    <location>
        <begin position="392"/>
        <end position="410"/>
    </location>
</feature>
<evidence type="ECO:0000256" key="4">
    <source>
        <dbReference type="ARBA" id="ARBA00023136"/>
    </source>
</evidence>
<keyword evidence="4 6" id="KW-0472">Membrane</keyword>
<feature type="transmembrane region" description="Helical" evidence="6">
    <location>
        <begin position="174"/>
        <end position="197"/>
    </location>
</feature>
<evidence type="ECO:0000256" key="6">
    <source>
        <dbReference type="SAM" id="Phobius"/>
    </source>
</evidence>
<dbReference type="GO" id="GO:0008381">
    <property type="term" value="F:mechanosensitive monoatomic ion channel activity"/>
    <property type="evidence" value="ECO:0007669"/>
    <property type="project" value="UniProtKB-ARBA"/>
</dbReference>
<evidence type="ECO:0000313" key="9">
    <source>
        <dbReference type="Proteomes" id="UP000247814"/>
    </source>
</evidence>
<feature type="transmembrane region" description="Helical" evidence="6">
    <location>
        <begin position="70"/>
        <end position="88"/>
    </location>
</feature>
<dbReference type="Proteomes" id="UP000247814">
    <property type="component" value="Unassembled WGS sequence"/>
</dbReference>
<evidence type="ECO:0000256" key="2">
    <source>
        <dbReference type="ARBA" id="ARBA00022692"/>
    </source>
</evidence>
<reference evidence="8 9" key="1">
    <citation type="submission" date="2017-07" db="EMBL/GenBank/DDBJ databases">
        <title>A draft genome sequence of Komagataeibacter sucrofermentans LMG 18788.</title>
        <authorList>
            <person name="Skraban J."/>
            <person name="Cleenwerck I."/>
            <person name="Vandamme P."/>
            <person name="Trcek J."/>
        </authorList>
    </citation>
    <scope>NUCLEOTIDE SEQUENCE [LARGE SCALE GENOMIC DNA]</scope>
    <source>
        <strain evidence="8 9">LMG 18788</strain>
    </source>
</reference>
<evidence type="ECO:0000256" key="1">
    <source>
        <dbReference type="ARBA" id="ARBA00004370"/>
    </source>
</evidence>
<feature type="transmembrane region" description="Helical" evidence="6">
    <location>
        <begin position="100"/>
        <end position="120"/>
    </location>
</feature>
<keyword evidence="2 6" id="KW-0812">Transmembrane</keyword>
<dbReference type="SUPFAM" id="SSF50182">
    <property type="entry name" value="Sm-like ribonucleoproteins"/>
    <property type="match status" value="1"/>
</dbReference>
<dbReference type="Gene3D" id="2.30.30.60">
    <property type="match status" value="1"/>
</dbReference>
<dbReference type="InterPro" id="IPR010920">
    <property type="entry name" value="LSM_dom_sf"/>
</dbReference>
<evidence type="ECO:0000259" key="7">
    <source>
        <dbReference type="Pfam" id="PF00924"/>
    </source>
</evidence>